<dbReference type="PANTHER" id="PTHR10165:SF35">
    <property type="entry name" value="RE23632P"/>
    <property type="match status" value="1"/>
</dbReference>
<evidence type="ECO:0000256" key="5">
    <source>
        <dbReference type="ARBA" id="ARBA00023136"/>
    </source>
</evidence>
<comment type="subcellular location">
    <subcellularLocation>
        <location evidence="1">Membrane</location>
        <topology evidence="1">Multi-pass membrane protein</topology>
    </subcellularLocation>
</comment>
<evidence type="ECO:0000256" key="1">
    <source>
        <dbReference type="ARBA" id="ARBA00004141"/>
    </source>
</evidence>
<feature type="domain" description="Phosphatidic acid phosphatase type 2/haloperoxidase" evidence="8">
    <location>
        <begin position="94"/>
        <end position="250"/>
    </location>
</feature>
<dbReference type="AlphaFoldDB" id="A0A1Y2E2K0"/>
<proteinExistence type="inferred from homology"/>
<organism evidence="9 10">
    <name type="scientific">Neocallimastix californiae</name>
    <dbReference type="NCBI Taxonomy" id="1754190"/>
    <lineage>
        <taxon>Eukaryota</taxon>
        <taxon>Fungi</taxon>
        <taxon>Fungi incertae sedis</taxon>
        <taxon>Chytridiomycota</taxon>
        <taxon>Chytridiomycota incertae sedis</taxon>
        <taxon>Neocallimastigomycetes</taxon>
        <taxon>Neocallimastigales</taxon>
        <taxon>Neocallimastigaceae</taxon>
        <taxon>Neocallimastix</taxon>
    </lineage>
</organism>
<keyword evidence="4 7" id="KW-1133">Transmembrane helix</keyword>
<evidence type="ECO:0000259" key="8">
    <source>
        <dbReference type="SMART" id="SM00014"/>
    </source>
</evidence>
<sequence length="359" mass="42086">MAQEKLSGSVKKTTLLLDWIFVVILAVVGNIIININPMERQFSLDDVSISRPRKGDTISMTLLFAICASVSLIIIIGCQFFKKRMNYDLHQAIIGLIVSYLISVILGNFIKIFSGRYRPDFLSVCQVDFAKVEEQYKLYNISSSINYGPRNLFNTSICTSPIKQIQKEMKSFPSGHAFTVFSFMSYLALYMAGQIHLFDGKCYLWKYCVVCVPYIFSIAIALSRVFDYRHHWEDVTVGGLIGLIVGTFTYFYYYPSLKDKNCDIPYQNRKIIEKIDIDKQGNYYDHRNNERMNNRGNERMDTRNNERFDDRSNERFDNRGNERIDTRNNEKFDNRANERIDTRNNERFDNRNNNIKDYY</sequence>
<feature type="transmembrane region" description="Helical" evidence="7">
    <location>
        <begin position="89"/>
        <end position="110"/>
    </location>
</feature>
<feature type="transmembrane region" description="Helical" evidence="7">
    <location>
        <begin position="204"/>
        <end position="223"/>
    </location>
</feature>
<dbReference type="CDD" id="cd03390">
    <property type="entry name" value="PAP2_containing_1_like"/>
    <property type="match status" value="1"/>
</dbReference>
<dbReference type="GO" id="GO:0006644">
    <property type="term" value="P:phospholipid metabolic process"/>
    <property type="evidence" value="ECO:0007669"/>
    <property type="project" value="InterPro"/>
</dbReference>
<dbReference type="OrthoDB" id="2116249at2759"/>
<dbReference type="SUPFAM" id="SSF48317">
    <property type="entry name" value="Acid phosphatase/Vanadium-dependent haloperoxidase"/>
    <property type="match status" value="1"/>
</dbReference>
<dbReference type="GO" id="GO:0046839">
    <property type="term" value="P:phospholipid dephosphorylation"/>
    <property type="evidence" value="ECO:0007669"/>
    <property type="project" value="TreeGrafter"/>
</dbReference>
<protein>
    <submittedName>
        <fullName evidence="9">Acid phosphatase/Vanadium-dependent haloperoxidase</fullName>
    </submittedName>
</protein>
<dbReference type="Proteomes" id="UP000193920">
    <property type="component" value="Unassembled WGS sequence"/>
</dbReference>
<keyword evidence="9" id="KW-0560">Oxidoreductase</keyword>
<feature type="transmembrane region" description="Helical" evidence="7">
    <location>
        <begin position="177"/>
        <end position="198"/>
    </location>
</feature>
<feature type="transmembrane region" description="Helical" evidence="7">
    <location>
        <begin position="235"/>
        <end position="254"/>
    </location>
</feature>
<dbReference type="STRING" id="1754190.A0A1Y2E2K0"/>
<dbReference type="InterPro" id="IPR043216">
    <property type="entry name" value="PAP-like"/>
</dbReference>
<dbReference type="EMBL" id="MCOG01000052">
    <property type="protein sequence ID" value="ORY65584.1"/>
    <property type="molecule type" value="Genomic_DNA"/>
</dbReference>
<evidence type="ECO:0000256" key="3">
    <source>
        <dbReference type="ARBA" id="ARBA00022692"/>
    </source>
</evidence>
<keyword evidence="10" id="KW-1185">Reference proteome</keyword>
<keyword evidence="9" id="KW-0575">Peroxidase</keyword>
<dbReference type="InterPro" id="IPR000326">
    <property type="entry name" value="PAP2/HPO"/>
</dbReference>
<evidence type="ECO:0000313" key="10">
    <source>
        <dbReference type="Proteomes" id="UP000193920"/>
    </source>
</evidence>
<dbReference type="PANTHER" id="PTHR10165">
    <property type="entry name" value="LIPID PHOSPHATE PHOSPHATASE"/>
    <property type="match status" value="1"/>
</dbReference>
<evidence type="ECO:0000313" key="9">
    <source>
        <dbReference type="EMBL" id="ORY65584.1"/>
    </source>
</evidence>
<comment type="caution">
    <text evidence="9">The sequence shown here is derived from an EMBL/GenBank/DDBJ whole genome shotgun (WGS) entry which is preliminary data.</text>
</comment>
<reference evidence="9 10" key="1">
    <citation type="submission" date="2016-08" db="EMBL/GenBank/DDBJ databases">
        <title>A Parts List for Fungal Cellulosomes Revealed by Comparative Genomics.</title>
        <authorList>
            <consortium name="DOE Joint Genome Institute"/>
            <person name="Haitjema C.H."/>
            <person name="Gilmore S.P."/>
            <person name="Henske J.K."/>
            <person name="Solomon K.V."/>
            <person name="De Groot R."/>
            <person name="Kuo A."/>
            <person name="Mondo S.J."/>
            <person name="Salamov A.A."/>
            <person name="Labutti K."/>
            <person name="Zhao Z."/>
            <person name="Chiniquy J."/>
            <person name="Barry K."/>
            <person name="Brewer H.M."/>
            <person name="Purvine S.O."/>
            <person name="Wright A.T."/>
            <person name="Boxma B."/>
            <person name="Van Alen T."/>
            <person name="Hackstein J.H."/>
            <person name="Baker S.E."/>
            <person name="Grigoriev I.V."/>
            <person name="O'Malley M.A."/>
        </authorList>
    </citation>
    <scope>NUCLEOTIDE SEQUENCE [LARGE SCALE GENOMIC DNA]</scope>
    <source>
        <strain evidence="9 10">G1</strain>
    </source>
</reference>
<dbReference type="Pfam" id="PF01569">
    <property type="entry name" value="PAP2"/>
    <property type="match status" value="1"/>
</dbReference>
<keyword evidence="5 7" id="KW-0472">Membrane</keyword>
<dbReference type="SMART" id="SM00014">
    <property type="entry name" value="acidPPc"/>
    <property type="match status" value="1"/>
</dbReference>
<evidence type="ECO:0000256" key="2">
    <source>
        <dbReference type="ARBA" id="ARBA00008816"/>
    </source>
</evidence>
<accession>A0A1Y2E2K0</accession>
<keyword evidence="3 7" id="KW-0812">Transmembrane</keyword>
<feature type="transmembrane region" description="Helical" evidence="7">
    <location>
        <begin position="16"/>
        <end position="36"/>
    </location>
</feature>
<evidence type="ECO:0000256" key="6">
    <source>
        <dbReference type="SAM" id="MobiDB-lite"/>
    </source>
</evidence>
<dbReference type="InterPro" id="IPR036938">
    <property type="entry name" value="PAP2/HPO_sf"/>
</dbReference>
<feature type="compositionally biased region" description="Basic and acidic residues" evidence="6">
    <location>
        <begin position="286"/>
        <end position="350"/>
    </location>
</feature>
<evidence type="ECO:0000256" key="7">
    <source>
        <dbReference type="SAM" id="Phobius"/>
    </source>
</evidence>
<dbReference type="GO" id="GO:0008195">
    <property type="term" value="F:phosphatidate phosphatase activity"/>
    <property type="evidence" value="ECO:0007669"/>
    <property type="project" value="TreeGrafter"/>
</dbReference>
<dbReference type="GO" id="GO:0004601">
    <property type="term" value="F:peroxidase activity"/>
    <property type="evidence" value="ECO:0007669"/>
    <property type="project" value="UniProtKB-KW"/>
</dbReference>
<feature type="transmembrane region" description="Helical" evidence="7">
    <location>
        <begin position="57"/>
        <end position="77"/>
    </location>
</feature>
<name>A0A1Y2E2K0_9FUNG</name>
<comment type="similarity">
    <text evidence="2">Belongs to the PA-phosphatase related phosphoesterase family.</text>
</comment>
<dbReference type="GO" id="GO:0016020">
    <property type="term" value="C:membrane"/>
    <property type="evidence" value="ECO:0007669"/>
    <property type="project" value="UniProtKB-SubCell"/>
</dbReference>
<dbReference type="Gene3D" id="1.20.144.10">
    <property type="entry name" value="Phosphatidic acid phosphatase type 2/haloperoxidase"/>
    <property type="match status" value="1"/>
</dbReference>
<feature type="region of interest" description="Disordered" evidence="6">
    <location>
        <begin position="286"/>
        <end position="359"/>
    </location>
</feature>
<evidence type="ECO:0000256" key="4">
    <source>
        <dbReference type="ARBA" id="ARBA00022989"/>
    </source>
</evidence>
<gene>
    <name evidence="9" type="ORF">LY90DRAFT_668009</name>
</gene>